<name>A0A9N9HEA8_9GLOM</name>
<evidence type="ECO:0000256" key="1">
    <source>
        <dbReference type="SAM" id="MobiDB-lite"/>
    </source>
</evidence>
<dbReference type="EMBL" id="CAJVPI010004404">
    <property type="protein sequence ID" value="CAG8667401.1"/>
    <property type="molecule type" value="Genomic_DNA"/>
</dbReference>
<feature type="compositionally biased region" description="Basic residues" evidence="1">
    <location>
        <begin position="75"/>
        <end position="85"/>
    </location>
</feature>
<gene>
    <name evidence="2" type="ORF">PBRASI_LOCUS11119</name>
</gene>
<protein>
    <submittedName>
        <fullName evidence="2">4284_t:CDS:1</fullName>
    </submittedName>
</protein>
<reference evidence="2" key="1">
    <citation type="submission" date="2021-06" db="EMBL/GenBank/DDBJ databases">
        <authorList>
            <person name="Kallberg Y."/>
            <person name="Tangrot J."/>
            <person name="Rosling A."/>
        </authorList>
    </citation>
    <scope>NUCLEOTIDE SEQUENCE</scope>
    <source>
        <strain evidence="2">BR232B</strain>
    </source>
</reference>
<evidence type="ECO:0000313" key="2">
    <source>
        <dbReference type="EMBL" id="CAG8667401.1"/>
    </source>
</evidence>
<sequence>MTGIRRNYRKKFEDIFAEYSVKSAAEAKTRWVLRTDWKPRPMLVIRDSGRVKAFITDLDQLRITSYQRQSSARRNTSHKTKKRAAGKGFRYNDK</sequence>
<comment type="caution">
    <text evidence="2">The sequence shown here is derived from an EMBL/GenBank/DDBJ whole genome shotgun (WGS) entry which is preliminary data.</text>
</comment>
<feature type="region of interest" description="Disordered" evidence="1">
    <location>
        <begin position="66"/>
        <end position="94"/>
    </location>
</feature>
<proteinExistence type="predicted"/>
<evidence type="ECO:0000313" key="3">
    <source>
        <dbReference type="Proteomes" id="UP000789739"/>
    </source>
</evidence>
<keyword evidence="3" id="KW-1185">Reference proteome</keyword>
<dbReference type="AlphaFoldDB" id="A0A9N9HEA8"/>
<organism evidence="2 3">
    <name type="scientific">Paraglomus brasilianum</name>
    <dbReference type="NCBI Taxonomy" id="144538"/>
    <lineage>
        <taxon>Eukaryota</taxon>
        <taxon>Fungi</taxon>
        <taxon>Fungi incertae sedis</taxon>
        <taxon>Mucoromycota</taxon>
        <taxon>Glomeromycotina</taxon>
        <taxon>Glomeromycetes</taxon>
        <taxon>Paraglomerales</taxon>
        <taxon>Paraglomeraceae</taxon>
        <taxon>Paraglomus</taxon>
    </lineage>
</organism>
<dbReference type="OrthoDB" id="6513042at2759"/>
<dbReference type="Proteomes" id="UP000789739">
    <property type="component" value="Unassembled WGS sequence"/>
</dbReference>
<accession>A0A9N9HEA8</accession>